<dbReference type="AlphaFoldDB" id="D9SIH4"/>
<evidence type="ECO:0000256" key="2">
    <source>
        <dbReference type="ARBA" id="ARBA00022714"/>
    </source>
</evidence>
<dbReference type="PANTHER" id="PTHR10371:SF3">
    <property type="entry name" value="NADH DEHYDROGENASE [UBIQUINONE] FLAVOPROTEIN 2, MITOCHONDRIAL"/>
    <property type="match status" value="1"/>
</dbReference>
<dbReference type="FunFam" id="1.10.10.1590:FF:000001">
    <property type="entry name" value="NADH-quinone oxidoreductase subunit E"/>
    <property type="match status" value="1"/>
</dbReference>
<dbReference type="Proteomes" id="UP000001235">
    <property type="component" value="Chromosome"/>
</dbReference>
<evidence type="ECO:0000256" key="8">
    <source>
        <dbReference type="PIRSR" id="PIRSR000216-1"/>
    </source>
</evidence>
<evidence type="ECO:0000256" key="5">
    <source>
        <dbReference type="ARBA" id="ARBA00023014"/>
    </source>
</evidence>
<dbReference type="NCBIfam" id="TIGR01958">
    <property type="entry name" value="nuoE_fam"/>
    <property type="match status" value="1"/>
</dbReference>
<dbReference type="RefSeq" id="WP_013294069.1">
    <property type="nucleotide sequence ID" value="NC_014394.1"/>
</dbReference>
<dbReference type="KEGG" id="gca:Galf_2132"/>
<evidence type="ECO:0000313" key="10">
    <source>
        <dbReference type="Proteomes" id="UP000001235"/>
    </source>
</evidence>
<dbReference type="Pfam" id="PF01257">
    <property type="entry name" value="2Fe-2S_thioredx"/>
    <property type="match status" value="1"/>
</dbReference>
<dbReference type="NCBIfam" id="NF005723">
    <property type="entry name" value="PRK07539.1-3"/>
    <property type="match status" value="1"/>
</dbReference>
<feature type="binding site" evidence="8">
    <location>
        <position position="87"/>
    </location>
    <ligand>
        <name>[2Fe-2S] cluster</name>
        <dbReference type="ChEBI" id="CHEBI:190135"/>
    </ligand>
</feature>
<dbReference type="GO" id="GO:0051537">
    <property type="term" value="F:2 iron, 2 sulfur cluster binding"/>
    <property type="evidence" value="ECO:0007669"/>
    <property type="project" value="UniProtKB-KW"/>
</dbReference>
<feature type="binding site" evidence="8">
    <location>
        <position position="127"/>
    </location>
    <ligand>
        <name>[2Fe-2S] cluster</name>
        <dbReference type="ChEBI" id="CHEBI:190135"/>
    </ligand>
</feature>
<dbReference type="EMBL" id="CP002159">
    <property type="protein sequence ID" value="ADL56137.1"/>
    <property type="molecule type" value="Genomic_DNA"/>
</dbReference>
<evidence type="ECO:0000313" key="9">
    <source>
        <dbReference type="EMBL" id="ADL56137.1"/>
    </source>
</evidence>
<dbReference type="STRING" id="395494.Galf_2132"/>
<keyword evidence="2 8" id="KW-0001">2Fe-2S</keyword>
<dbReference type="GO" id="GO:0046872">
    <property type="term" value="F:metal ion binding"/>
    <property type="evidence" value="ECO:0007669"/>
    <property type="project" value="UniProtKB-KW"/>
</dbReference>
<comment type="catalytic activity">
    <reaction evidence="7">
        <text>a quinone + NADH + 5 H(+)(in) = a quinol + NAD(+) + 4 H(+)(out)</text>
        <dbReference type="Rhea" id="RHEA:57888"/>
        <dbReference type="ChEBI" id="CHEBI:15378"/>
        <dbReference type="ChEBI" id="CHEBI:24646"/>
        <dbReference type="ChEBI" id="CHEBI:57540"/>
        <dbReference type="ChEBI" id="CHEBI:57945"/>
        <dbReference type="ChEBI" id="CHEBI:132124"/>
    </reaction>
</comment>
<keyword evidence="10" id="KW-1185">Reference proteome</keyword>
<keyword evidence="4 8" id="KW-0408">Iron</keyword>
<dbReference type="PIRSF" id="PIRSF000216">
    <property type="entry name" value="NADH_DH_24kDa"/>
    <property type="match status" value="1"/>
</dbReference>
<evidence type="ECO:0000256" key="7">
    <source>
        <dbReference type="ARBA" id="ARBA00047712"/>
    </source>
</evidence>
<dbReference type="CDD" id="cd03064">
    <property type="entry name" value="TRX_Fd_NuoE"/>
    <property type="match status" value="1"/>
</dbReference>
<dbReference type="SUPFAM" id="SSF52833">
    <property type="entry name" value="Thioredoxin-like"/>
    <property type="match status" value="1"/>
</dbReference>
<feature type="binding site" evidence="8">
    <location>
        <position position="82"/>
    </location>
    <ligand>
        <name>[2Fe-2S] cluster</name>
        <dbReference type="ChEBI" id="CHEBI:190135"/>
    </ligand>
</feature>
<protein>
    <submittedName>
        <fullName evidence="9">NADH-quinone oxidoreductase, E subunit</fullName>
    </submittedName>
</protein>
<comment type="cofactor">
    <cofactor evidence="6">
        <name>[2Fe-2S] cluster</name>
        <dbReference type="ChEBI" id="CHEBI:190135"/>
    </cofactor>
</comment>
<keyword evidence="3 8" id="KW-0479">Metal-binding</keyword>
<name>D9SIH4_GALCS</name>
<dbReference type="GO" id="GO:0003954">
    <property type="term" value="F:NADH dehydrogenase activity"/>
    <property type="evidence" value="ECO:0007669"/>
    <property type="project" value="TreeGrafter"/>
</dbReference>
<accession>D9SIH4</accession>
<reference evidence="9 10" key="1">
    <citation type="submission" date="2010-08" db="EMBL/GenBank/DDBJ databases">
        <title>Complete sequence of Gallionella capsiferriformans ES-2.</title>
        <authorList>
            <consortium name="US DOE Joint Genome Institute"/>
            <person name="Lucas S."/>
            <person name="Copeland A."/>
            <person name="Lapidus A."/>
            <person name="Cheng J.-F."/>
            <person name="Bruce D."/>
            <person name="Goodwin L."/>
            <person name="Pitluck S."/>
            <person name="Chertkov O."/>
            <person name="Davenport K.W."/>
            <person name="Detter J.C."/>
            <person name="Han C."/>
            <person name="Tapia R."/>
            <person name="Land M."/>
            <person name="Hauser L."/>
            <person name="Chang Y.-J."/>
            <person name="Jeffries C."/>
            <person name="Kyrpides N."/>
            <person name="Ivanova N."/>
            <person name="Mikhailova N."/>
            <person name="Shelobolina E.S."/>
            <person name="Picardal F."/>
            <person name="Roden E."/>
            <person name="Emerson D."/>
            <person name="Woyke T."/>
        </authorList>
    </citation>
    <scope>NUCLEOTIDE SEQUENCE [LARGE SCALE GENOMIC DNA]</scope>
    <source>
        <strain evidence="9 10">ES-2</strain>
    </source>
</reference>
<comment type="cofactor">
    <cofactor evidence="8">
        <name>[2Fe-2S] cluster</name>
        <dbReference type="ChEBI" id="CHEBI:190135"/>
    </cofactor>
    <text evidence="8">Binds 1 [2Fe-2S] cluster.</text>
</comment>
<comment type="similarity">
    <text evidence="1">Belongs to the complex I 24 kDa subunit family.</text>
</comment>
<evidence type="ECO:0000256" key="3">
    <source>
        <dbReference type="ARBA" id="ARBA00022723"/>
    </source>
</evidence>
<dbReference type="eggNOG" id="COG1905">
    <property type="taxonomic scope" value="Bacteria"/>
</dbReference>
<proteinExistence type="inferred from homology"/>
<dbReference type="Gene3D" id="1.10.10.1590">
    <property type="entry name" value="NADH-quinone oxidoreductase subunit E"/>
    <property type="match status" value="1"/>
</dbReference>
<dbReference type="InterPro" id="IPR042128">
    <property type="entry name" value="NuoE_dom"/>
</dbReference>
<dbReference type="PANTHER" id="PTHR10371">
    <property type="entry name" value="NADH DEHYDROGENASE UBIQUINONE FLAVOPROTEIN 2, MITOCHONDRIAL"/>
    <property type="match status" value="1"/>
</dbReference>
<dbReference type="Gene3D" id="3.40.30.10">
    <property type="entry name" value="Glutaredoxin"/>
    <property type="match status" value="1"/>
</dbReference>
<dbReference type="InterPro" id="IPR002023">
    <property type="entry name" value="NuoE-like"/>
</dbReference>
<sequence length="159" mass="17436">MLSANIQEQINRELKKYPVDQKQSAVMSALRFVQDEKGWIATEDMADIAAFLGMPQMAVYEVATFYHMYNLKPMGKTTLTVCTNLSCTLCGSADTVAYLTSKLGIGFGEVTADGKYGMREGECMGACKDAPLMTINNKKLCGRLTPAKIDQILAELDKS</sequence>
<dbReference type="InterPro" id="IPR041921">
    <property type="entry name" value="NuoE_N"/>
</dbReference>
<evidence type="ECO:0000256" key="4">
    <source>
        <dbReference type="ARBA" id="ARBA00023004"/>
    </source>
</evidence>
<gene>
    <name evidence="9" type="ordered locus">Galf_2132</name>
</gene>
<feature type="binding site" evidence="8">
    <location>
        <position position="123"/>
    </location>
    <ligand>
        <name>[2Fe-2S] cluster</name>
        <dbReference type="ChEBI" id="CHEBI:190135"/>
    </ligand>
</feature>
<organism evidence="9 10">
    <name type="scientific">Gallionella capsiferriformans (strain ES-2)</name>
    <name type="common">Gallionella ferruginea capsiferriformans (strain ES-2)</name>
    <dbReference type="NCBI Taxonomy" id="395494"/>
    <lineage>
        <taxon>Bacteria</taxon>
        <taxon>Pseudomonadati</taxon>
        <taxon>Pseudomonadota</taxon>
        <taxon>Betaproteobacteria</taxon>
        <taxon>Nitrosomonadales</taxon>
        <taxon>Gallionellaceae</taxon>
        <taxon>Gallionella</taxon>
    </lineage>
</organism>
<dbReference type="HOGENOM" id="CLU_054362_2_0_4"/>
<dbReference type="OrthoDB" id="9807941at2"/>
<keyword evidence="5 8" id="KW-0411">Iron-sulfur</keyword>
<evidence type="ECO:0000256" key="1">
    <source>
        <dbReference type="ARBA" id="ARBA00010643"/>
    </source>
</evidence>
<evidence type="ECO:0000256" key="6">
    <source>
        <dbReference type="ARBA" id="ARBA00034078"/>
    </source>
</evidence>
<dbReference type="InterPro" id="IPR036249">
    <property type="entry name" value="Thioredoxin-like_sf"/>
</dbReference>